<dbReference type="AlphaFoldDB" id="A0A5E4SJF2"/>
<feature type="domain" description="Putative Flp pilus-assembly TadG-like N-terminal" evidence="1">
    <location>
        <begin position="22"/>
        <end position="67"/>
    </location>
</feature>
<reference evidence="2 3" key="1">
    <citation type="submission" date="2019-08" db="EMBL/GenBank/DDBJ databases">
        <authorList>
            <person name="Peeters C."/>
        </authorList>
    </citation>
    <scope>NUCLEOTIDE SEQUENCE [LARGE SCALE GENOMIC DNA]</scope>
    <source>
        <strain evidence="2 3">LMG 31111</strain>
    </source>
</reference>
<organism evidence="2 3">
    <name type="scientific">Pandoraea communis</name>
    <dbReference type="NCBI Taxonomy" id="2508297"/>
    <lineage>
        <taxon>Bacteria</taxon>
        <taxon>Pseudomonadati</taxon>
        <taxon>Pseudomonadota</taxon>
        <taxon>Betaproteobacteria</taxon>
        <taxon>Burkholderiales</taxon>
        <taxon>Burkholderiaceae</taxon>
        <taxon>Pandoraea</taxon>
    </lineage>
</organism>
<protein>
    <recommendedName>
        <fullName evidence="1">Putative Flp pilus-assembly TadG-like N-terminal domain-containing protein</fullName>
    </recommendedName>
</protein>
<evidence type="ECO:0000313" key="2">
    <source>
        <dbReference type="EMBL" id="VVD75425.1"/>
    </source>
</evidence>
<dbReference type="Proteomes" id="UP000383971">
    <property type="component" value="Unassembled WGS sequence"/>
</dbReference>
<proteinExistence type="predicted"/>
<accession>A0A5E4SJF2</accession>
<dbReference type="Pfam" id="PF13400">
    <property type="entry name" value="Tad"/>
    <property type="match status" value="1"/>
</dbReference>
<keyword evidence="3" id="KW-1185">Reference proteome</keyword>
<dbReference type="EMBL" id="CABPSE010000002">
    <property type="protein sequence ID" value="VVD75425.1"/>
    <property type="molecule type" value="Genomic_DNA"/>
</dbReference>
<name>A0A5E4SJF2_9BURK</name>
<dbReference type="InterPro" id="IPR028087">
    <property type="entry name" value="Tad_N"/>
</dbReference>
<evidence type="ECO:0000313" key="3">
    <source>
        <dbReference type="Proteomes" id="UP000383971"/>
    </source>
</evidence>
<sequence>MTLRARVRKSARMTPPGGRQRGSVPILSFIFLIVVLILAFALDAGNVFMQRRNLQRAADMAALAGAQTLPGCANATSFAAVASANAKANINSTALQVASSCGIWTSPAANATGPGTFVPVTPGNAASGNAVSVTLSMAVPSFFQLVGTRTVTATAIARKAPAVVTFTVDSGLLALNTNNSVLSGILSPLGVNVQAYVASGQKLVGTTLTPSGLLQALGVPVTGDVTVASLTGLATIQNLTVGQLLSATRTAVATQSGALSASVSALDGLISVFGTSTALKLPVKLFGTATSPGVFANIDLAGVSAASALTANVNVMDLISTAIIGGNGANAISIPLNLLGVVSGQVTIVSPPQLGIGGKGTSASTAQVRIVLQISTTTSNLLGGLLNNAGTKLTLPLTVELAQSKATVTDLQCGAVPSATLEVTSGLVNLCVGADADGNTSTTSSDSCTTILTNPTPIATLLNLITVNGKTQLSLVTNTSPPPTHTFNGSFPQPWGPVGSNVDLSQIVGALLTGLTVNVGLQPISNSPGASLANITKGLLQAVPPGSELASISTVNAYLNTAAAGLQTTLSGLASTADGLLTLNGQTIASGLKSTLDGLAGTVGGILSGLVTGLTSALADGVCNISANPASCRANYINGTNIVSTSNLTSVLNSVLYTLLNPLLAPLSGLINQALAALGISLGTTTVTVDSINCQNGLVQLVY</sequence>
<gene>
    <name evidence="2" type="ORF">PCO31111_00829</name>
</gene>
<dbReference type="RefSeq" id="WP_150583827.1">
    <property type="nucleotide sequence ID" value="NZ_CABPSE010000002.1"/>
</dbReference>
<evidence type="ECO:0000259" key="1">
    <source>
        <dbReference type="Pfam" id="PF13400"/>
    </source>
</evidence>